<proteinExistence type="predicted"/>
<dbReference type="EMBL" id="BQNB010016790">
    <property type="protein sequence ID" value="GJT55818.1"/>
    <property type="molecule type" value="Genomic_DNA"/>
</dbReference>
<protein>
    <submittedName>
        <fullName evidence="1">Uncharacterized protein</fullName>
    </submittedName>
</protein>
<accession>A0ABQ5EYG1</accession>
<keyword evidence="2" id="KW-1185">Reference proteome</keyword>
<reference evidence="1" key="2">
    <citation type="submission" date="2022-01" db="EMBL/GenBank/DDBJ databases">
        <authorList>
            <person name="Yamashiro T."/>
            <person name="Shiraishi A."/>
            <person name="Satake H."/>
            <person name="Nakayama K."/>
        </authorList>
    </citation>
    <scope>NUCLEOTIDE SEQUENCE</scope>
</reference>
<evidence type="ECO:0000313" key="2">
    <source>
        <dbReference type="Proteomes" id="UP001151760"/>
    </source>
</evidence>
<comment type="caution">
    <text evidence="1">The sequence shown here is derived from an EMBL/GenBank/DDBJ whole genome shotgun (WGS) entry which is preliminary data.</text>
</comment>
<name>A0ABQ5EYG1_9ASTR</name>
<organism evidence="1 2">
    <name type="scientific">Tanacetum coccineum</name>
    <dbReference type="NCBI Taxonomy" id="301880"/>
    <lineage>
        <taxon>Eukaryota</taxon>
        <taxon>Viridiplantae</taxon>
        <taxon>Streptophyta</taxon>
        <taxon>Embryophyta</taxon>
        <taxon>Tracheophyta</taxon>
        <taxon>Spermatophyta</taxon>
        <taxon>Magnoliopsida</taxon>
        <taxon>eudicotyledons</taxon>
        <taxon>Gunneridae</taxon>
        <taxon>Pentapetalae</taxon>
        <taxon>asterids</taxon>
        <taxon>campanulids</taxon>
        <taxon>Asterales</taxon>
        <taxon>Asteraceae</taxon>
        <taxon>Asteroideae</taxon>
        <taxon>Anthemideae</taxon>
        <taxon>Anthemidinae</taxon>
        <taxon>Tanacetum</taxon>
    </lineage>
</organism>
<reference evidence="1" key="1">
    <citation type="journal article" date="2022" name="Int. J. Mol. Sci.">
        <title>Draft Genome of Tanacetum Coccineum: Genomic Comparison of Closely Related Tanacetum-Family Plants.</title>
        <authorList>
            <person name="Yamashiro T."/>
            <person name="Shiraishi A."/>
            <person name="Nakayama K."/>
            <person name="Satake H."/>
        </authorList>
    </citation>
    <scope>NUCLEOTIDE SEQUENCE</scope>
</reference>
<dbReference type="Proteomes" id="UP001151760">
    <property type="component" value="Unassembled WGS sequence"/>
</dbReference>
<sequence>MAAYQRMIAGTDPTQREEALTVYGMETGQSSVPVPETVLTVCTARLRGQLHTILEDMDCAVGLTRWFEKLESPFGISNVVEGDRVKFTSSTLLDGALTWWNMYVRFCYSRNPLIATPFGVNFSECSSGSTVLSNEVKQMENELWNFQSKGTNLNRLQSAFSRTHPLMSLIDLQEAIEWHQGLMYQRQQGLFNIWALVPMLANYLTAESMDDTTLTHALLLVTTVEGQDIRSKTAELHLVPRAKEDLEAKEDREVMLLASDVVRRDITRTSVRIMESKAVETQNRANQQESS</sequence>
<evidence type="ECO:0000313" key="1">
    <source>
        <dbReference type="EMBL" id="GJT55818.1"/>
    </source>
</evidence>
<gene>
    <name evidence="1" type="ORF">Tco_0990872</name>
</gene>